<reference evidence="1" key="2">
    <citation type="journal article" date="2022" name="New Phytol.">
        <title>Evolutionary transition to the ectomycorrhizal habit in the genomes of a hyperdiverse lineage of mushroom-forming fungi.</title>
        <authorList>
            <person name="Looney B."/>
            <person name="Miyauchi S."/>
            <person name="Morin E."/>
            <person name="Drula E."/>
            <person name="Courty P.E."/>
            <person name="Kohler A."/>
            <person name="Kuo A."/>
            <person name="LaButti K."/>
            <person name="Pangilinan J."/>
            <person name="Lipzen A."/>
            <person name="Riley R."/>
            <person name="Andreopoulos W."/>
            <person name="He G."/>
            <person name="Johnson J."/>
            <person name="Nolan M."/>
            <person name="Tritt A."/>
            <person name="Barry K.W."/>
            <person name="Grigoriev I.V."/>
            <person name="Nagy L.G."/>
            <person name="Hibbett D."/>
            <person name="Henrissat B."/>
            <person name="Matheny P.B."/>
            <person name="Labbe J."/>
            <person name="Martin F.M."/>
        </authorList>
    </citation>
    <scope>NUCLEOTIDE SEQUENCE</scope>
    <source>
        <strain evidence="1">FP105234-sp</strain>
    </source>
</reference>
<reference evidence="1" key="1">
    <citation type="submission" date="2021-02" db="EMBL/GenBank/DDBJ databases">
        <authorList>
            <consortium name="DOE Joint Genome Institute"/>
            <person name="Ahrendt S."/>
            <person name="Looney B.P."/>
            <person name="Miyauchi S."/>
            <person name="Morin E."/>
            <person name="Drula E."/>
            <person name="Courty P.E."/>
            <person name="Chicoki N."/>
            <person name="Fauchery L."/>
            <person name="Kohler A."/>
            <person name="Kuo A."/>
            <person name="Labutti K."/>
            <person name="Pangilinan J."/>
            <person name="Lipzen A."/>
            <person name="Riley R."/>
            <person name="Andreopoulos W."/>
            <person name="He G."/>
            <person name="Johnson J."/>
            <person name="Barry K.W."/>
            <person name="Grigoriev I.V."/>
            <person name="Nagy L."/>
            <person name="Hibbett D."/>
            <person name="Henrissat B."/>
            <person name="Matheny P.B."/>
            <person name="Labbe J."/>
            <person name="Martin F."/>
        </authorList>
    </citation>
    <scope>NUCLEOTIDE SEQUENCE</scope>
    <source>
        <strain evidence="1">FP105234-sp</strain>
    </source>
</reference>
<keyword evidence="2" id="KW-1185">Reference proteome</keyword>
<dbReference type="Proteomes" id="UP000814033">
    <property type="component" value="Unassembled WGS sequence"/>
</dbReference>
<evidence type="ECO:0000313" key="2">
    <source>
        <dbReference type="Proteomes" id="UP000814033"/>
    </source>
</evidence>
<name>A0ACB8RFD6_9AGAM</name>
<protein>
    <submittedName>
        <fullName evidence="1">Uncharacterized protein</fullName>
    </submittedName>
</protein>
<dbReference type="EMBL" id="MU276073">
    <property type="protein sequence ID" value="KAI0042300.1"/>
    <property type="molecule type" value="Genomic_DNA"/>
</dbReference>
<evidence type="ECO:0000313" key="1">
    <source>
        <dbReference type="EMBL" id="KAI0042300.1"/>
    </source>
</evidence>
<comment type="caution">
    <text evidence="1">The sequence shown here is derived from an EMBL/GenBank/DDBJ whole genome shotgun (WGS) entry which is preliminary data.</text>
</comment>
<proteinExistence type="predicted"/>
<gene>
    <name evidence="1" type="ORF">FA95DRAFT_1564446</name>
</gene>
<organism evidence="1 2">
    <name type="scientific">Auriscalpium vulgare</name>
    <dbReference type="NCBI Taxonomy" id="40419"/>
    <lineage>
        <taxon>Eukaryota</taxon>
        <taxon>Fungi</taxon>
        <taxon>Dikarya</taxon>
        <taxon>Basidiomycota</taxon>
        <taxon>Agaricomycotina</taxon>
        <taxon>Agaricomycetes</taxon>
        <taxon>Russulales</taxon>
        <taxon>Auriscalpiaceae</taxon>
        <taxon>Auriscalpium</taxon>
    </lineage>
</organism>
<sequence>MTDMQLIPRATQRHEVAMARIDSTTNPSVLSTHVDLGDFMHHFLSAGGRPRC</sequence>
<feature type="non-terminal residue" evidence="1">
    <location>
        <position position="52"/>
    </location>
</feature>
<accession>A0ACB8RFD6</accession>